<gene>
    <name evidence="2" type="primary">LOC107784147</name>
</gene>
<protein>
    <submittedName>
        <fullName evidence="2">Late blight resistance protein homolog R1A-3 isoform X1</fullName>
    </submittedName>
</protein>
<dbReference type="RefSeq" id="XP_075076222.1">
    <property type="nucleotide sequence ID" value="XM_075220121.1"/>
</dbReference>
<evidence type="ECO:0000313" key="2">
    <source>
        <dbReference type="RefSeq" id="XP_075076222.1"/>
    </source>
</evidence>
<organism evidence="1 2">
    <name type="scientific">Nicotiana tabacum</name>
    <name type="common">Common tobacco</name>
    <dbReference type="NCBI Taxonomy" id="4097"/>
    <lineage>
        <taxon>Eukaryota</taxon>
        <taxon>Viridiplantae</taxon>
        <taxon>Streptophyta</taxon>
        <taxon>Embryophyta</taxon>
        <taxon>Tracheophyta</taxon>
        <taxon>Spermatophyta</taxon>
        <taxon>Magnoliopsida</taxon>
        <taxon>eudicotyledons</taxon>
        <taxon>Gunneridae</taxon>
        <taxon>Pentapetalae</taxon>
        <taxon>asterids</taxon>
        <taxon>lamiids</taxon>
        <taxon>Solanales</taxon>
        <taxon>Solanaceae</taxon>
        <taxon>Nicotianoideae</taxon>
        <taxon>Nicotianeae</taxon>
        <taxon>Nicotiana</taxon>
    </lineage>
</organism>
<name>A0AC58RU20_TOBAC</name>
<keyword evidence="1" id="KW-1185">Reference proteome</keyword>
<evidence type="ECO:0000313" key="1">
    <source>
        <dbReference type="Proteomes" id="UP000790787"/>
    </source>
</evidence>
<dbReference type="Proteomes" id="UP000790787">
    <property type="component" value="Chromosome 8"/>
</dbReference>
<reference evidence="1" key="1">
    <citation type="journal article" date="2014" name="Nat. Commun.">
        <title>The tobacco genome sequence and its comparison with those of tomato and potato.</title>
        <authorList>
            <person name="Sierro N."/>
            <person name="Battey J.N."/>
            <person name="Ouadi S."/>
            <person name="Bakaher N."/>
            <person name="Bovet L."/>
            <person name="Willig A."/>
            <person name="Goepfert S."/>
            <person name="Peitsch M.C."/>
            <person name="Ivanov N.V."/>
        </authorList>
    </citation>
    <scope>NUCLEOTIDE SEQUENCE [LARGE SCALE GENOMIC DNA]</scope>
</reference>
<reference evidence="2" key="2">
    <citation type="submission" date="2025-08" db="UniProtKB">
        <authorList>
            <consortium name="RefSeq"/>
        </authorList>
    </citation>
    <scope>IDENTIFICATION</scope>
    <source>
        <tissue evidence="2">Leaf</tissue>
    </source>
</reference>
<accession>A0AC58RU20</accession>
<proteinExistence type="predicted"/>
<sequence>MERATPVRKPPHLHRLSADVDGGPAGEQLPPPLPPPAMSLAPAIVLHHRRPIPTVSTLSGHNWNRIDMAYASIASLMRMIELLLTSKSPMQSLICDHKEEFLALQRKVSSLEVFLKNFDKSNDTEKMAYLEAQIKDVTNAVEHTIQLTLTEAVMANDEMHKEKEHKRLFDSLKQVAEDIDHVQNESPNIQDYNTASHYQRKWLLEKLTQYDGSSDLKVISIIGMGGIGKTTLAKEVYDYESIRFHYDVRAWTTVSQKYNVRDILESLLHSAMGRKFYMDDELDLADRLRKSLIGKRYLIVMDDMWSSNAWDDVRHCFPCRNNRSRILLTTRNKKLAYYAGTENLSLQMDLMDPDESWNLAKSMVFANEALPYEFETIGKQIVEYCTGLPLAILVISGLLSRSKRTIEDWENIAEDVMSFVTKDPYERYRHVLGLCYNHLTSDLKACLLYFGIFPEDSEISVKGLVRCWMAEGFLKSEKDLEKEAEKCLHDLIDRHLVLVCKKSLDGTKIRSCKVHDLIHELCLRELAQSQDIFVMKDIVFDKSYEDDDLDEGDDSGGDGDSDAKKAQSHAFSPECHHLSTHKMQPFKRWTDDGMCLALLTPEHDHLISRQTDDDDYTLLKRTRSIFSFLFNSTFTLNSELIHFSLLRILDLVTTDLESFPPQILCLIWLRYLALSGIGEDFYVPPEIYRLWNLQTLIVKRDSPRYVTFTEKIWELMQLRQLRLHKYYLSNPPRESDDEESYLAFSNIHTVSGLSPSSCRKEVISGIQNVKKLVIYGHVSDYKVFQESRLFNNLVHLHQLETLSLALVRKWDSSENWRISPATIPSAKAFPVTLRKLKLEETSVRWEDLNIVGELPNLEVLKLMWNACIGEEWYPIEGGFTRLKLLLIEHCDLKYWKATDDNFPVLERLLIRECHMLEEIPIEFADIYSLQLIELTDCTTELEASAARIQQEQENLGIKPVDIRISSYPHHFHG</sequence>